<reference evidence="3 4" key="1">
    <citation type="submission" date="2018-01" db="EMBL/GenBank/DDBJ databases">
        <title>Whole genome sequencing of Histamine producing bacteria.</title>
        <authorList>
            <person name="Butler K."/>
        </authorList>
    </citation>
    <scope>NUCLEOTIDE SEQUENCE [LARGE SCALE GENOMIC DNA]</scope>
    <source>
        <strain evidence="3 4">DSM 24669</strain>
    </source>
</reference>
<dbReference type="EMBL" id="PYLZ01000006">
    <property type="protein sequence ID" value="PSW24141.1"/>
    <property type="molecule type" value="Genomic_DNA"/>
</dbReference>
<name>A0A0J8VDS0_9GAMM</name>
<gene>
    <name evidence="2" type="primary">cutC</name>
    <name evidence="3" type="ORF">C9I94_12425</name>
</gene>
<evidence type="ECO:0000256" key="2">
    <source>
        <dbReference type="HAMAP-Rule" id="MF_00795"/>
    </source>
</evidence>
<dbReference type="InterPro" id="IPR036822">
    <property type="entry name" value="CutC-like_dom_sf"/>
</dbReference>
<sequence>MTMQLEVCIDNLESLHYAQQGGATRIELCSSLALGGLTPSAGFMQLAAKHATIPVYAMIRPRQGDFLFSSDDVEIMLADIHAAKHAQLQGIVVGALTCDGHVDRDILHALMKQAGTLGVTFHRAIDQCADPFAALDTVMQAGCERVLTSGLAPSAPEGITMIKRMVEHCVKHYGDQFSIMPGAGVTADNAASIIKQTGVHEIHLSGKSTRPSLMQHIDASAHMGNANVDDFAIPVTSVEKIKAVVAQIQQA</sequence>
<accession>A0A0J8VDS0</accession>
<dbReference type="InterPro" id="IPR005627">
    <property type="entry name" value="CutC-like"/>
</dbReference>
<dbReference type="FunFam" id="3.20.20.380:FF:000001">
    <property type="entry name" value="Copper homeostasis protein CutC"/>
    <property type="match status" value="1"/>
</dbReference>
<dbReference type="Proteomes" id="UP000240481">
    <property type="component" value="Unassembled WGS sequence"/>
</dbReference>
<comment type="caution">
    <text evidence="3">The sequence shown here is derived from an EMBL/GenBank/DDBJ whole genome shotgun (WGS) entry which is preliminary data.</text>
</comment>
<dbReference type="PANTHER" id="PTHR12598:SF0">
    <property type="entry name" value="COPPER HOMEOSTASIS PROTEIN CUTC HOMOLOG"/>
    <property type="match status" value="1"/>
</dbReference>
<keyword evidence="2" id="KW-0963">Cytoplasm</keyword>
<evidence type="ECO:0000313" key="4">
    <source>
        <dbReference type="Proteomes" id="UP000240481"/>
    </source>
</evidence>
<comment type="subcellular location">
    <subcellularLocation>
        <location evidence="2">Cytoplasm</location>
    </subcellularLocation>
</comment>
<proteinExistence type="inferred from homology"/>
<dbReference type="AlphaFoldDB" id="A0A0J8VDS0"/>
<protein>
    <recommendedName>
        <fullName evidence="2">PF03932 family protein CutC</fullName>
    </recommendedName>
</protein>
<evidence type="ECO:0000313" key="3">
    <source>
        <dbReference type="EMBL" id="PSW24141.1"/>
    </source>
</evidence>
<dbReference type="GO" id="GO:0005737">
    <property type="term" value="C:cytoplasm"/>
    <property type="evidence" value="ECO:0007669"/>
    <property type="project" value="UniProtKB-SubCell"/>
</dbReference>
<dbReference type="Pfam" id="PF03932">
    <property type="entry name" value="CutC"/>
    <property type="match status" value="1"/>
</dbReference>
<dbReference type="RefSeq" id="WP_048898085.1">
    <property type="nucleotide sequence ID" value="NZ_AP024852.1"/>
</dbReference>
<dbReference type="SUPFAM" id="SSF110395">
    <property type="entry name" value="CutC-like"/>
    <property type="match status" value="1"/>
</dbReference>
<comment type="caution">
    <text evidence="2">Once thought to be involved in copper homeostasis, experiments in E.coli have shown this is not the case.</text>
</comment>
<dbReference type="GO" id="GO:0005507">
    <property type="term" value="F:copper ion binding"/>
    <property type="evidence" value="ECO:0007669"/>
    <property type="project" value="TreeGrafter"/>
</dbReference>
<dbReference type="OrthoDB" id="9815677at2"/>
<dbReference type="PANTHER" id="PTHR12598">
    <property type="entry name" value="COPPER HOMEOSTASIS PROTEIN CUTC"/>
    <property type="match status" value="1"/>
</dbReference>
<organism evidence="3 4">
    <name type="scientific">Photobacterium swingsii</name>
    <dbReference type="NCBI Taxonomy" id="680026"/>
    <lineage>
        <taxon>Bacteria</taxon>
        <taxon>Pseudomonadati</taxon>
        <taxon>Pseudomonadota</taxon>
        <taxon>Gammaproteobacteria</taxon>
        <taxon>Vibrionales</taxon>
        <taxon>Vibrionaceae</taxon>
        <taxon>Photobacterium</taxon>
    </lineage>
</organism>
<comment type="similarity">
    <text evidence="1 2">Belongs to the CutC family.</text>
</comment>
<keyword evidence="4" id="KW-1185">Reference proteome</keyword>
<dbReference type="HAMAP" id="MF_00795">
    <property type="entry name" value="CutC"/>
    <property type="match status" value="1"/>
</dbReference>
<dbReference type="STRING" id="680026.AB733_06850"/>
<dbReference type="Gene3D" id="3.20.20.380">
    <property type="entry name" value="Copper homeostasis (CutC) domain"/>
    <property type="match status" value="1"/>
</dbReference>
<evidence type="ECO:0000256" key="1">
    <source>
        <dbReference type="ARBA" id="ARBA00007768"/>
    </source>
</evidence>